<dbReference type="InterPro" id="IPR006140">
    <property type="entry name" value="D-isomer_DH_NAD-bd"/>
</dbReference>
<sequence length="153" mass="16564">MNRSGRSPDGVFDRVVPMTEVDSVLPETDILVMAMPSTPETIGFMTRKRIALLPPDAILINVGRGSAIDQEALMDALNAGRLAGAALDVMTPEPLPEDHPLWDTKNLLLTPHVAGNMTLGYTCDKTVSLFCDDLENYAAGKPLARLVDLKKGY</sequence>
<dbReference type="AlphaFoldDB" id="A0A645BVP7"/>
<evidence type="ECO:0000256" key="1">
    <source>
        <dbReference type="ARBA" id="ARBA00023002"/>
    </source>
</evidence>
<accession>A0A645BVP7</accession>
<gene>
    <name evidence="4" type="primary">ghrA_7</name>
    <name evidence="4" type="ORF">SDC9_116465</name>
</gene>
<protein>
    <submittedName>
        <fullName evidence="4">Glyoxylate/hydroxypyruvate reductase A</fullName>
        <ecNumber evidence="4">1.1.1.79</ecNumber>
    </submittedName>
</protein>
<proteinExistence type="predicted"/>
<dbReference type="Pfam" id="PF02826">
    <property type="entry name" value="2-Hacid_dh_C"/>
    <property type="match status" value="1"/>
</dbReference>
<dbReference type="Gene3D" id="3.40.50.720">
    <property type="entry name" value="NAD(P)-binding Rossmann-like Domain"/>
    <property type="match status" value="1"/>
</dbReference>
<dbReference type="InterPro" id="IPR036291">
    <property type="entry name" value="NAD(P)-bd_dom_sf"/>
</dbReference>
<keyword evidence="1 4" id="KW-0560">Oxidoreductase</keyword>
<keyword evidence="2" id="KW-0520">NAD</keyword>
<evidence type="ECO:0000259" key="3">
    <source>
        <dbReference type="Pfam" id="PF02826"/>
    </source>
</evidence>
<dbReference type="EC" id="1.1.1.79" evidence="4"/>
<dbReference type="PANTHER" id="PTHR43333:SF1">
    <property type="entry name" value="D-ISOMER SPECIFIC 2-HYDROXYACID DEHYDROGENASE NAD-BINDING DOMAIN-CONTAINING PROTEIN"/>
    <property type="match status" value="1"/>
</dbReference>
<feature type="domain" description="D-isomer specific 2-hydroxyacid dehydrogenase NAD-binding" evidence="3">
    <location>
        <begin position="8"/>
        <end position="114"/>
    </location>
</feature>
<dbReference type="EMBL" id="VSSQ01022923">
    <property type="protein sequence ID" value="MPM69520.1"/>
    <property type="molecule type" value="Genomic_DNA"/>
</dbReference>
<evidence type="ECO:0000256" key="2">
    <source>
        <dbReference type="ARBA" id="ARBA00023027"/>
    </source>
</evidence>
<keyword evidence="4" id="KW-0670">Pyruvate</keyword>
<evidence type="ECO:0000313" key="4">
    <source>
        <dbReference type="EMBL" id="MPM69520.1"/>
    </source>
</evidence>
<name>A0A645BVP7_9ZZZZ</name>
<comment type="caution">
    <text evidence="4">The sequence shown here is derived from an EMBL/GenBank/DDBJ whole genome shotgun (WGS) entry which is preliminary data.</text>
</comment>
<organism evidence="4">
    <name type="scientific">bioreactor metagenome</name>
    <dbReference type="NCBI Taxonomy" id="1076179"/>
    <lineage>
        <taxon>unclassified sequences</taxon>
        <taxon>metagenomes</taxon>
        <taxon>ecological metagenomes</taxon>
    </lineage>
</organism>
<dbReference type="GO" id="GO:0051287">
    <property type="term" value="F:NAD binding"/>
    <property type="evidence" value="ECO:0007669"/>
    <property type="project" value="InterPro"/>
</dbReference>
<dbReference type="PANTHER" id="PTHR43333">
    <property type="entry name" value="2-HACID_DH_C DOMAIN-CONTAINING PROTEIN"/>
    <property type="match status" value="1"/>
</dbReference>
<dbReference type="SUPFAM" id="SSF51735">
    <property type="entry name" value="NAD(P)-binding Rossmann-fold domains"/>
    <property type="match status" value="1"/>
</dbReference>
<dbReference type="GO" id="GO:0030267">
    <property type="term" value="F:glyoxylate reductase (NADPH) activity"/>
    <property type="evidence" value="ECO:0007669"/>
    <property type="project" value="UniProtKB-EC"/>
</dbReference>
<reference evidence="4" key="1">
    <citation type="submission" date="2019-08" db="EMBL/GenBank/DDBJ databases">
        <authorList>
            <person name="Kucharzyk K."/>
            <person name="Murdoch R.W."/>
            <person name="Higgins S."/>
            <person name="Loffler F."/>
        </authorList>
    </citation>
    <scope>NUCLEOTIDE SEQUENCE</scope>
</reference>